<dbReference type="Gene3D" id="3.40.50.720">
    <property type="entry name" value="NAD(P)-binding Rossmann-like Domain"/>
    <property type="match status" value="1"/>
</dbReference>
<evidence type="ECO:0000259" key="4">
    <source>
        <dbReference type="Pfam" id="PF01408"/>
    </source>
</evidence>
<keyword evidence="3" id="KW-0520">NAD</keyword>
<evidence type="ECO:0000313" key="7">
    <source>
        <dbReference type="Proteomes" id="UP000035721"/>
    </source>
</evidence>
<protein>
    <submittedName>
        <fullName evidence="6">Putative inositol 2-dehydrogenase</fullName>
        <ecNumber evidence="6">1.1.1.18</ecNumber>
    </submittedName>
</protein>
<accession>A0A077LV69</accession>
<gene>
    <name evidence="6" type="ORF">BN12_230005</name>
</gene>
<feature type="domain" description="GFO/IDH/MocA-like oxidoreductase" evidence="5">
    <location>
        <begin position="128"/>
        <end position="249"/>
    </location>
</feature>
<dbReference type="EMBL" id="CAJB01000146">
    <property type="protein sequence ID" value="CCH77828.1"/>
    <property type="molecule type" value="Genomic_DNA"/>
</dbReference>
<dbReference type="InterPro" id="IPR055170">
    <property type="entry name" value="GFO_IDH_MocA-like_dom"/>
</dbReference>
<keyword evidence="7" id="KW-1185">Reference proteome</keyword>
<feature type="domain" description="Gfo/Idh/MocA-like oxidoreductase N-terminal" evidence="4">
    <location>
        <begin position="3"/>
        <end position="119"/>
    </location>
</feature>
<evidence type="ECO:0000313" key="6">
    <source>
        <dbReference type="EMBL" id="CCH77828.1"/>
    </source>
</evidence>
<sequence length="334" mass="35978">MQRIALVGAGFIGTVHAANLAAHPGVQFDLVYDVDEHRAGDVARRHGAVAVTDVEQIYDPDRVDAVLVASSTDTHAEHLRRAADAGVAVLCEKPIDRELDRAADTVAYVRARQVPAMMAFNRRFDRDYAELKATVDSGAVGEVALIQLTSRGPELPPLDYLRVSGGQMRDQAVHFFDLARWISGADVVAVFATGSALAEPRIAEFGDTDIAAVTLRLATGALVQIDTSRRTGYGYDERIEVLGSNGMVEAHRHRAGAVIRYTIGRAIEKGMHPGWFERIKPTYAATLDHFVDALDTGEPPSPSLDDGLRAQAIAEAAARSLTSGRSEPVQYPGA</sequence>
<organism evidence="6 7">
    <name type="scientific">Nostocoides japonicum T1-X7</name>
    <dbReference type="NCBI Taxonomy" id="1194083"/>
    <lineage>
        <taxon>Bacteria</taxon>
        <taxon>Bacillati</taxon>
        <taxon>Actinomycetota</taxon>
        <taxon>Actinomycetes</taxon>
        <taxon>Micrococcales</taxon>
        <taxon>Intrasporangiaceae</taxon>
        <taxon>Nostocoides</taxon>
    </lineage>
</organism>
<dbReference type="RefSeq" id="WP_048550481.1">
    <property type="nucleotide sequence ID" value="NZ_HF570958.1"/>
</dbReference>
<dbReference type="PANTHER" id="PTHR42840">
    <property type="entry name" value="NAD(P)-BINDING ROSSMANN-FOLD SUPERFAMILY PROTEIN-RELATED"/>
    <property type="match status" value="1"/>
</dbReference>
<dbReference type="InterPro" id="IPR036291">
    <property type="entry name" value="NAD(P)-bd_dom_sf"/>
</dbReference>
<proteinExistence type="inferred from homology"/>
<reference evidence="6 7" key="1">
    <citation type="journal article" date="2013" name="ISME J.">
        <title>A metabolic model for members of the genus Tetrasphaera involved in enhanced biological phosphorus removal.</title>
        <authorList>
            <person name="Kristiansen R."/>
            <person name="Nguyen H.T.T."/>
            <person name="Saunders A.M."/>
            <person name="Nielsen J.L."/>
            <person name="Wimmer R."/>
            <person name="Le V.Q."/>
            <person name="McIlroy S.J."/>
            <person name="Petrovski S."/>
            <person name="Seviour R.J."/>
            <person name="Calteau A."/>
            <person name="Nielsen K.L."/>
            <person name="Nielsen P.H."/>
        </authorList>
    </citation>
    <scope>NUCLEOTIDE SEQUENCE [LARGE SCALE GENOMIC DNA]</scope>
    <source>
        <strain evidence="6 7">T1-X7</strain>
    </source>
</reference>
<comment type="caution">
    <text evidence="6">The sequence shown here is derived from an EMBL/GenBank/DDBJ whole genome shotgun (WGS) entry which is preliminary data.</text>
</comment>
<evidence type="ECO:0000256" key="1">
    <source>
        <dbReference type="ARBA" id="ARBA00010928"/>
    </source>
</evidence>
<keyword evidence="2 6" id="KW-0560">Oxidoreductase</keyword>
<comment type="similarity">
    <text evidence="1">Belongs to the Gfo/Idh/MocA family.</text>
</comment>
<dbReference type="Pfam" id="PF01408">
    <property type="entry name" value="GFO_IDH_MocA"/>
    <property type="match status" value="1"/>
</dbReference>
<dbReference type="Gene3D" id="3.30.360.10">
    <property type="entry name" value="Dihydrodipicolinate Reductase, domain 2"/>
    <property type="match status" value="1"/>
</dbReference>
<dbReference type="InterPro" id="IPR000683">
    <property type="entry name" value="Gfo/Idh/MocA-like_OxRdtase_N"/>
</dbReference>
<dbReference type="STRING" id="1194083.BN12_230005"/>
<dbReference type="EC" id="1.1.1.18" evidence="6"/>
<dbReference type="GO" id="GO:0050112">
    <property type="term" value="F:inositol 2-dehydrogenase (NAD+) activity"/>
    <property type="evidence" value="ECO:0007669"/>
    <property type="project" value="UniProtKB-EC"/>
</dbReference>
<evidence type="ECO:0000259" key="5">
    <source>
        <dbReference type="Pfam" id="PF22725"/>
    </source>
</evidence>
<dbReference type="PANTHER" id="PTHR42840:SF3">
    <property type="entry name" value="BINDING ROSSMANN FOLD OXIDOREDUCTASE, PUTATIVE (AFU_ORTHOLOGUE AFUA_2G10240)-RELATED"/>
    <property type="match status" value="1"/>
</dbReference>
<dbReference type="GO" id="GO:0000166">
    <property type="term" value="F:nucleotide binding"/>
    <property type="evidence" value="ECO:0007669"/>
    <property type="project" value="InterPro"/>
</dbReference>
<evidence type="ECO:0000256" key="3">
    <source>
        <dbReference type="ARBA" id="ARBA00023027"/>
    </source>
</evidence>
<dbReference type="OrthoDB" id="256869at2"/>
<name>A0A077LV69_9MICO</name>
<dbReference type="AlphaFoldDB" id="A0A077LV69"/>
<dbReference type="Proteomes" id="UP000035721">
    <property type="component" value="Unassembled WGS sequence"/>
</dbReference>
<dbReference type="Pfam" id="PF22725">
    <property type="entry name" value="GFO_IDH_MocA_C3"/>
    <property type="match status" value="1"/>
</dbReference>
<dbReference type="SUPFAM" id="SSF55347">
    <property type="entry name" value="Glyceraldehyde-3-phosphate dehydrogenase-like, C-terminal domain"/>
    <property type="match status" value="1"/>
</dbReference>
<dbReference type="SUPFAM" id="SSF51735">
    <property type="entry name" value="NAD(P)-binding Rossmann-fold domains"/>
    <property type="match status" value="1"/>
</dbReference>
<evidence type="ECO:0000256" key="2">
    <source>
        <dbReference type="ARBA" id="ARBA00023002"/>
    </source>
</evidence>